<evidence type="ECO:0000259" key="2">
    <source>
        <dbReference type="Pfam" id="PF00079"/>
    </source>
</evidence>
<evidence type="ECO:0000313" key="3">
    <source>
        <dbReference type="EMBL" id="KHJ78721.1"/>
    </source>
</evidence>
<proteinExistence type="inferred from homology"/>
<protein>
    <recommendedName>
        <fullName evidence="2">Serpin domain-containing protein</fullName>
    </recommendedName>
</protein>
<name>A0A0B1S4C4_OESDE</name>
<organism evidence="3 4">
    <name type="scientific">Oesophagostomum dentatum</name>
    <name type="common">Nodular worm</name>
    <dbReference type="NCBI Taxonomy" id="61180"/>
    <lineage>
        <taxon>Eukaryota</taxon>
        <taxon>Metazoa</taxon>
        <taxon>Ecdysozoa</taxon>
        <taxon>Nematoda</taxon>
        <taxon>Chromadorea</taxon>
        <taxon>Rhabditida</taxon>
        <taxon>Rhabditina</taxon>
        <taxon>Rhabditomorpha</taxon>
        <taxon>Strongyloidea</taxon>
        <taxon>Strongylidae</taxon>
        <taxon>Oesophagostomum</taxon>
    </lineage>
</organism>
<dbReference type="Pfam" id="PF00079">
    <property type="entry name" value="Serpin"/>
    <property type="match status" value="1"/>
</dbReference>
<feature type="non-terminal residue" evidence="3">
    <location>
        <position position="130"/>
    </location>
</feature>
<feature type="domain" description="Serpin" evidence="2">
    <location>
        <begin position="2"/>
        <end position="116"/>
    </location>
</feature>
<keyword evidence="4" id="KW-1185">Reference proteome</keyword>
<dbReference type="GO" id="GO:0004867">
    <property type="term" value="F:serine-type endopeptidase inhibitor activity"/>
    <property type="evidence" value="ECO:0007669"/>
    <property type="project" value="InterPro"/>
</dbReference>
<comment type="similarity">
    <text evidence="1">Belongs to the serpin family.</text>
</comment>
<dbReference type="PANTHER" id="PTHR11461:SF211">
    <property type="entry name" value="GH10112P-RELATED"/>
    <property type="match status" value="1"/>
</dbReference>
<dbReference type="InterPro" id="IPR036186">
    <property type="entry name" value="Serpin_sf"/>
</dbReference>
<evidence type="ECO:0000313" key="4">
    <source>
        <dbReference type="Proteomes" id="UP000053660"/>
    </source>
</evidence>
<dbReference type="PANTHER" id="PTHR11461">
    <property type="entry name" value="SERINE PROTEASE INHIBITOR, SERPIN"/>
    <property type="match status" value="1"/>
</dbReference>
<reference evidence="3 4" key="1">
    <citation type="submission" date="2014-03" db="EMBL/GenBank/DDBJ databases">
        <title>Draft genome of the hookworm Oesophagostomum dentatum.</title>
        <authorList>
            <person name="Mitreva M."/>
        </authorList>
    </citation>
    <scope>NUCLEOTIDE SEQUENCE [LARGE SCALE GENOMIC DNA]</scope>
    <source>
        <strain evidence="3 4">OD-Hann</strain>
    </source>
</reference>
<dbReference type="AlphaFoldDB" id="A0A0B1S4C4"/>
<dbReference type="EMBL" id="KN609484">
    <property type="protein sequence ID" value="KHJ78721.1"/>
    <property type="molecule type" value="Genomic_DNA"/>
</dbReference>
<dbReference type="InterPro" id="IPR000215">
    <property type="entry name" value="Serpin_fam"/>
</dbReference>
<gene>
    <name evidence="3" type="ORF">OESDEN_21656</name>
</gene>
<accession>A0A0B1S4C4</accession>
<sequence length="130" mass="15311">MIPSLLESNYYEPNTRAFLVNAVYFKGQWATPFSPDNTRRETFYGIREERQEPLMKKNELKDCRYANRHGIQLLTLPYMGKSYEFVIFLPSQRGRFEEFRKNLTTQMMGELLKSARRLSSGIDVSRAILT</sequence>
<dbReference type="GO" id="GO:0005615">
    <property type="term" value="C:extracellular space"/>
    <property type="evidence" value="ECO:0007669"/>
    <property type="project" value="InterPro"/>
</dbReference>
<dbReference type="OrthoDB" id="9518664at2759"/>
<dbReference type="InterPro" id="IPR023796">
    <property type="entry name" value="Serpin_dom"/>
</dbReference>
<dbReference type="Proteomes" id="UP000053660">
    <property type="component" value="Unassembled WGS sequence"/>
</dbReference>
<dbReference type="InterPro" id="IPR042185">
    <property type="entry name" value="Serpin_sf_2"/>
</dbReference>
<dbReference type="Gene3D" id="2.30.39.10">
    <property type="entry name" value="Alpha-1-antitrypsin, domain 1"/>
    <property type="match status" value="1"/>
</dbReference>
<dbReference type="SUPFAM" id="SSF56574">
    <property type="entry name" value="Serpins"/>
    <property type="match status" value="1"/>
</dbReference>
<evidence type="ECO:0000256" key="1">
    <source>
        <dbReference type="ARBA" id="ARBA00009500"/>
    </source>
</evidence>